<dbReference type="SMART" id="SM00368">
    <property type="entry name" value="LRR_RI"/>
    <property type="match status" value="4"/>
</dbReference>
<dbReference type="SUPFAM" id="SSF52047">
    <property type="entry name" value="RNI-like"/>
    <property type="match status" value="1"/>
</dbReference>
<dbReference type="Proteomes" id="UP000254794">
    <property type="component" value="Unassembled WGS sequence"/>
</dbReference>
<protein>
    <submittedName>
        <fullName evidence="2">Ran GTPase-activating protein (RanGAP) involved in mRNA processing and transport</fullName>
    </submittedName>
</protein>
<dbReference type="EMBL" id="UGOD01000004">
    <property type="protein sequence ID" value="STX81431.1"/>
    <property type="molecule type" value="Genomic_DNA"/>
</dbReference>
<sequence>MLRYLNNTQTLDIKIPSSVTREQFFLELSNSKATAIDVDLRFDSWEKQKDFFNDLFVTLNQNKNIRRLNYLSRISSKELFSVLADGIGQSKFLTDIELYCEIDWSKLAVALQNNSVLSKLKLACCNLGYLGAQKLASGILDNTSLTELNLTHTGITNDDSVVIVQACISQGKISALSLRSNTIENTQLAKIIELLATNKSLKYIDLQFTNIGITEIETICKLVSKEHFTEGFVFDLRNNHITNEGAQIILEKIKSGNYPPNLYIDLRKNKIDDDLLNEITGQLEINKAALACTAIQQGARQEECLISNLPQKILEDIYQFSFPFPKRKEEMQNFSKNINKVCSNSPLTFFNDSLKTGKLSELEKNEEGTLSILPNNF</sequence>
<dbReference type="OrthoDB" id="9872297at2"/>
<dbReference type="InterPro" id="IPR032675">
    <property type="entry name" value="LRR_dom_sf"/>
</dbReference>
<evidence type="ECO:0000313" key="2">
    <source>
        <dbReference type="EMBL" id="STX81431.1"/>
    </source>
</evidence>
<proteinExistence type="predicted"/>
<evidence type="ECO:0000313" key="3">
    <source>
        <dbReference type="Proteomes" id="UP000254794"/>
    </source>
</evidence>
<accession>A0A378KD46</accession>
<gene>
    <name evidence="2" type="ORF">NCTC13316_03302</name>
</gene>
<evidence type="ECO:0000256" key="1">
    <source>
        <dbReference type="ARBA" id="ARBA00022737"/>
    </source>
</evidence>
<dbReference type="Gene3D" id="3.80.10.10">
    <property type="entry name" value="Ribonuclease Inhibitor"/>
    <property type="match status" value="1"/>
</dbReference>
<keyword evidence="3" id="KW-1185">Reference proteome</keyword>
<dbReference type="RefSeq" id="WP_115332818.1">
    <property type="nucleotide sequence ID" value="NZ_CAAAHP010000005.1"/>
</dbReference>
<dbReference type="InterPro" id="IPR001611">
    <property type="entry name" value="Leu-rich_rpt"/>
</dbReference>
<dbReference type="InterPro" id="IPR052201">
    <property type="entry name" value="LRR-containing_regulator"/>
</dbReference>
<reference evidence="2 3" key="1">
    <citation type="submission" date="2018-06" db="EMBL/GenBank/DDBJ databases">
        <authorList>
            <consortium name="Pathogen Informatics"/>
            <person name="Doyle S."/>
        </authorList>
    </citation>
    <scope>NUCLEOTIDE SEQUENCE [LARGE SCALE GENOMIC DNA]</scope>
    <source>
        <strain evidence="2 3">NCTC13316</strain>
    </source>
</reference>
<keyword evidence="1" id="KW-0677">Repeat</keyword>
<dbReference type="PANTHER" id="PTHR24111">
    <property type="entry name" value="LEUCINE-RICH REPEAT-CONTAINING PROTEIN 34"/>
    <property type="match status" value="1"/>
</dbReference>
<dbReference type="Pfam" id="PF13516">
    <property type="entry name" value="LRR_6"/>
    <property type="match status" value="3"/>
</dbReference>
<dbReference type="AlphaFoldDB" id="A0A378KD46"/>
<name>A0A378KD46_9GAMM</name>
<dbReference type="PANTHER" id="PTHR24111:SF0">
    <property type="entry name" value="LEUCINE-RICH REPEAT-CONTAINING PROTEIN"/>
    <property type="match status" value="1"/>
</dbReference>
<organism evidence="2 3">
    <name type="scientific">Legionella busanensis</name>
    <dbReference type="NCBI Taxonomy" id="190655"/>
    <lineage>
        <taxon>Bacteria</taxon>
        <taxon>Pseudomonadati</taxon>
        <taxon>Pseudomonadota</taxon>
        <taxon>Gammaproteobacteria</taxon>
        <taxon>Legionellales</taxon>
        <taxon>Legionellaceae</taxon>
        <taxon>Legionella</taxon>
    </lineage>
</organism>